<proteinExistence type="predicted"/>
<accession>A0A2T0VC71</accession>
<dbReference type="AlphaFoldDB" id="A0A2T0VC71"/>
<dbReference type="OrthoDB" id="5119431at2"/>
<keyword evidence="2" id="KW-1185">Reference proteome</keyword>
<protein>
    <submittedName>
        <fullName evidence="1">Uncharacterized protein</fullName>
    </submittedName>
</protein>
<name>A0A2T0VC71_9MICO</name>
<dbReference type="RefSeq" id="WP_106213475.1">
    <property type="nucleotide sequence ID" value="NZ_PVTL01000006.1"/>
</dbReference>
<dbReference type="Proteomes" id="UP000237983">
    <property type="component" value="Unassembled WGS sequence"/>
</dbReference>
<evidence type="ECO:0000313" key="2">
    <source>
        <dbReference type="Proteomes" id="UP000237983"/>
    </source>
</evidence>
<comment type="caution">
    <text evidence="1">The sequence shown here is derived from an EMBL/GenBank/DDBJ whole genome shotgun (WGS) entry which is preliminary data.</text>
</comment>
<evidence type="ECO:0000313" key="1">
    <source>
        <dbReference type="EMBL" id="PRY67697.1"/>
    </source>
</evidence>
<dbReference type="EMBL" id="PVTL01000006">
    <property type="protein sequence ID" value="PRY67697.1"/>
    <property type="molecule type" value="Genomic_DNA"/>
</dbReference>
<reference evidence="1 2" key="1">
    <citation type="submission" date="2018-03" db="EMBL/GenBank/DDBJ databases">
        <title>Genomic Encyclopedia of Type Strains, Phase III (KMG-III): the genomes of soil and plant-associated and newly described type strains.</title>
        <authorList>
            <person name="Whitman W."/>
        </authorList>
    </citation>
    <scope>NUCLEOTIDE SEQUENCE [LARGE SCALE GENOMIC DNA]</scope>
    <source>
        <strain evidence="1 2">CGMCC 1.12484</strain>
    </source>
</reference>
<gene>
    <name evidence="1" type="ORF">B0I08_106305</name>
</gene>
<sequence length="138" mass="14866">MADDSKTIPLLLTAGPVGSGSLNLRFPREYTAEIKALLDDNGIEHSSAAEFSEGVELAIEAVRIGTGAAGIVGGLGFMYRTFVHRHDGKRVAISKDGDLDVSGFSQKRTEQIIENQVTAQAERDAEWFRSIGSESPDQ</sequence>
<organism evidence="1 2">
    <name type="scientific">Glaciihabitans tibetensis</name>
    <dbReference type="NCBI Taxonomy" id="1266600"/>
    <lineage>
        <taxon>Bacteria</taxon>
        <taxon>Bacillati</taxon>
        <taxon>Actinomycetota</taxon>
        <taxon>Actinomycetes</taxon>
        <taxon>Micrococcales</taxon>
        <taxon>Microbacteriaceae</taxon>
        <taxon>Glaciihabitans</taxon>
    </lineage>
</organism>